<accession>A0A6P7JW23</accession>
<keyword evidence="1" id="KW-0547">Nucleotide-binding</keyword>
<evidence type="ECO:0000256" key="5">
    <source>
        <dbReference type="SAM" id="MobiDB-lite"/>
    </source>
</evidence>
<dbReference type="InParanoid" id="A0A6P7JW23"/>
<evidence type="ECO:0000313" key="8">
    <source>
        <dbReference type="Proteomes" id="UP000515145"/>
    </source>
</evidence>
<dbReference type="InterPro" id="IPR050496">
    <property type="entry name" value="SNF2_RAD54_helicase_repair"/>
</dbReference>
<feature type="region of interest" description="Disordered" evidence="5">
    <location>
        <begin position="232"/>
        <end position="274"/>
    </location>
</feature>
<evidence type="ECO:0000259" key="6">
    <source>
        <dbReference type="PROSITE" id="PS51192"/>
    </source>
</evidence>
<keyword evidence="3" id="KW-0347">Helicase</keyword>
<keyword evidence="2" id="KW-0378">Hydrolase</keyword>
<reference evidence="9" key="1">
    <citation type="submission" date="2025-08" db="UniProtKB">
        <authorList>
            <consortium name="RefSeq"/>
        </authorList>
    </citation>
    <scope>IDENTIFICATION</scope>
</reference>
<dbReference type="InterPro" id="IPR000330">
    <property type="entry name" value="SNF2_N"/>
</dbReference>
<evidence type="ECO:0000256" key="2">
    <source>
        <dbReference type="ARBA" id="ARBA00022801"/>
    </source>
</evidence>
<dbReference type="CTD" id="25788"/>
<dbReference type="RefSeq" id="XP_028281199.1">
    <property type="nucleotide sequence ID" value="XM_028425398.1"/>
</dbReference>
<dbReference type="Proteomes" id="UP000515145">
    <property type="component" value="Chromosome 16"/>
</dbReference>
<evidence type="ECO:0000256" key="1">
    <source>
        <dbReference type="ARBA" id="ARBA00022741"/>
    </source>
</evidence>
<dbReference type="InterPro" id="IPR014001">
    <property type="entry name" value="Helicase_ATP-bd"/>
</dbReference>
<feature type="region of interest" description="Disordered" evidence="5">
    <location>
        <begin position="85"/>
        <end position="132"/>
    </location>
</feature>
<dbReference type="Gene3D" id="3.40.50.300">
    <property type="entry name" value="P-loop containing nucleotide triphosphate hydrolases"/>
    <property type="match status" value="1"/>
</dbReference>
<protein>
    <submittedName>
        <fullName evidence="9">DNA repair and recombination protein RAD54B</fullName>
    </submittedName>
</protein>
<dbReference type="GO" id="GO:0005634">
    <property type="term" value="C:nucleus"/>
    <property type="evidence" value="ECO:0007669"/>
    <property type="project" value="TreeGrafter"/>
</dbReference>
<dbReference type="Gene3D" id="3.40.50.10810">
    <property type="entry name" value="Tandem AAA-ATPase domain"/>
    <property type="match status" value="1"/>
</dbReference>
<dbReference type="SUPFAM" id="SSF52540">
    <property type="entry name" value="P-loop containing nucleoside triphosphate hydrolases"/>
    <property type="match status" value="2"/>
</dbReference>
<dbReference type="GO" id="GO:0016787">
    <property type="term" value="F:hydrolase activity"/>
    <property type="evidence" value="ECO:0007669"/>
    <property type="project" value="UniProtKB-KW"/>
</dbReference>
<dbReference type="AlphaFoldDB" id="A0A6P7JW23"/>
<evidence type="ECO:0000256" key="3">
    <source>
        <dbReference type="ARBA" id="ARBA00022806"/>
    </source>
</evidence>
<feature type="compositionally biased region" description="Basic and acidic residues" evidence="5">
    <location>
        <begin position="257"/>
        <end position="274"/>
    </location>
</feature>
<feature type="region of interest" description="Disordered" evidence="5">
    <location>
        <begin position="1"/>
        <end position="27"/>
    </location>
</feature>
<dbReference type="FunFam" id="3.40.50.300:FF:000332">
    <property type="entry name" value="DNA repair and recombination protein RAD54-like"/>
    <property type="match status" value="1"/>
</dbReference>
<feature type="region of interest" description="Disordered" evidence="5">
    <location>
        <begin position="858"/>
        <end position="886"/>
    </location>
</feature>
<sequence length="930" mass="102551">MRRSGAPSQLLGNAVKKPRFVPPGPSTSCTAEFKPLAANQGYSNALEKVQRSIAAPAASKTVCNVQPKAAQPAAAFPKALARVLSATESKENEEETKHQNPGSGDCVQDSKPGGVNDDPPQTPQPPAGSNSGCIQEGVRYLSVVWCKASKKKHKRWEGDAVLVTRGRTVTLKDMEGKDIGKGSGYKVSELASLSEGETLMIGGKQVEVMGVISAEDFASGRCFQEVQTGQVESHTSAPPAGRRLTSKPFCPPTMLGRGEHAGAKPEEEQTCRPRHDPLASGALVMPRPSPNHQWLYNKSGLPVVDVVVDPFLTAHLRPHQRDGLLFLYECVMGMRATGRYGAILADEMGLGKTLQSVALSWTLLKQGPYGGKPVAKRILVVTPGSLVQNWGAEFNKWLGRERISAFIVDQDHRIEQFLLSPLYSVLVISYEMLLRCLEQVQKVEFGLIICDEGHRLKNSSIKTSSALSSLSCNRRVILTGTPVQNDLQEFYAIIEFVNPGILGSSTAYRKVYEEPILRSRQPSCTEEESVLGEERAAELSRLTGMFILRRTQEIINRYLPPRLDWTLFCELSPLQQELYRHLLSHRVFRAFLQGSSQTHTPLACITALKKLCNHPGLLHITAKERTDEGSAESSLYEGLVDLFPESYSSGGLNTADSGKLLVLSDLLAAIRELSPSDRVVVVSNYTQTLDLLQNLCQHIGYTFCRLDGHTPTNQRQRLVDSFNSPYSQNFLFLLSSKAGGVGLNLIGASHLVLYDIDWNPANDIQAMARVWRDGQKKTVHIYRLLTAGTIEERIFQRQVSKQGLSGTVVDMGKGAEHTSFSTSELRDLFSLTETHSLTHDLLNCGCSMDGTVNAMAEEEEEEEEQVSDRPCQLGRQGDRRGPTQKHLSMSELMQWKHFSGDTHTFSDPYLDHARSHITFAFQTTISHAAQ</sequence>
<evidence type="ECO:0000256" key="4">
    <source>
        <dbReference type="ARBA" id="ARBA00022840"/>
    </source>
</evidence>
<keyword evidence="4" id="KW-0067">ATP-binding</keyword>
<dbReference type="PANTHER" id="PTHR45629:SF7">
    <property type="entry name" value="DNA EXCISION REPAIR PROTEIN ERCC-6-RELATED"/>
    <property type="match status" value="1"/>
</dbReference>
<dbReference type="GeneID" id="114448455"/>
<evidence type="ECO:0000313" key="9">
    <source>
        <dbReference type="RefSeq" id="XP_028281199.1"/>
    </source>
</evidence>
<dbReference type="GO" id="GO:0000724">
    <property type="term" value="P:double-strand break repair via homologous recombination"/>
    <property type="evidence" value="ECO:0007669"/>
    <property type="project" value="TreeGrafter"/>
</dbReference>
<proteinExistence type="predicted"/>
<dbReference type="FunCoup" id="A0A6P7JW23">
    <property type="interactions" value="297"/>
</dbReference>
<dbReference type="FunFam" id="3.40.50.10810:FF:000020">
    <property type="entry name" value="DNA repair and recombination protein RAD54B"/>
    <property type="match status" value="1"/>
</dbReference>
<dbReference type="SMART" id="SM00490">
    <property type="entry name" value="HELICc"/>
    <property type="match status" value="1"/>
</dbReference>
<feature type="domain" description="Helicase ATP-binding" evidence="6">
    <location>
        <begin position="333"/>
        <end position="500"/>
    </location>
</feature>
<dbReference type="GO" id="GO:0004386">
    <property type="term" value="F:helicase activity"/>
    <property type="evidence" value="ECO:0007669"/>
    <property type="project" value="UniProtKB-KW"/>
</dbReference>
<dbReference type="PROSITE" id="PS51194">
    <property type="entry name" value="HELICASE_CTER"/>
    <property type="match status" value="1"/>
</dbReference>
<dbReference type="InterPro" id="IPR027417">
    <property type="entry name" value="P-loop_NTPase"/>
</dbReference>
<dbReference type="Gene3D" id="1.20.120.850">
    <property type="entry name" value="SWI2/SNF2 ATPases, N-terminal domain"/>
    <property type="match status" value="1"/>
</dbReference>
<dbReference type="GO" id="GO:0015616">
    <property type="term" value="F:DNA translocase activity"/>
    <property type="evidence" value="ECO:0007669"/>
    <property type="project" value="TreeGrafter"/>
</dbReference>
<dbReference type="PROSITE" id="PS51192">
    <property type="entry name" value="HELICASE_ATP_BIND_1"/>
    <property type="match status" value="1"/>
</dbReference>
<dbReference type="SMART" id="SM00487">
    <property type="entry name" value="DEXDc"/>
    <property type="match status" value="1"/>
</dbReference>
<dbReference type="Pfam" id="PF00271">
    <property type="entry name" value="Helicase_C"/>
    <property type="match status" value="1"/>
</dbReference>
<feature type="domain" description="Helicase C-terminal" evidence="7">
    <location>
        <begin position="662"/>
        <end position="826"/>
    </location>
</feature>
<gene>
    <name evidence="9" type="primary">rad54b</name>
</gene>
<evidence type="ECO:0000259" key="7">
    <source>
        <dbReference type="PROSITE" id="PS51194"/>
    </source>
</evidence>
<dbReference type="OrthoDB" id="413460at2759"/>
<keyword evidence="8" id="KW-1185">Reference proteome</keyword>
<dbReference type="CDD" id="cd18793">
    <property type="entry name" value="SF2_C_SNF"/>
    <property type="match status" value="1"/>
</dbReference>
<name>A0A6P7JW23_9TELE</name>
<dbReference type="InterPro" id="IPR001650">
    <property type="entry name" value="Helicase_C-like"/>
</dbReference>
<dbReference type="PANTHER" id="PTHR45629">
    <property type="entry name" value="SNF2/RAD54 FAMILY MEMBER"/>
    <property type="match status" value="1"/>
</dbReference>
<organism evidence="8 9">
    <name type="scientific">Parambassis ranga</name>
    <name type="common">Indian glassy fish</name>
    <dbReference type="NCBI Taxonomy" id="210632"/>
    <lineage>
        <taxon>Eukaryota</taxon>
        <taxon>Metazoa</taxon>
        <taxon>Chordata</taxon>
        <taxon>Craniata</taxon>
        <taxon>Vertebrata</taxon>
        <taxon>Euteleostomi</taxon>
        <taxon>Actinopterygii</taxon>
        <taxon>Neopterygii</taxon>
        <taxon>Teleostei</taxon>
        <taxon>Neoteleostei</taxon>
        <taxon>Acanthomorphata</taxon>
        <taxon>Ovalentaria</taxon>
        <taxon>Ambassidae</taxon>
        <taxon>Parambassis</taxon>
    </lineage>
</organism>
<feature type="compositionally biased region" description="Polar residues" evidence="5">
    <location>
        <begin position="1"/>
        <end position="11"/>
    </location>
</feature>
<dbReference type="Pfam" id="PF00176">
    <property type="entry name" value="SNF2-rel_dom"/>
    <property type="match status" value="1"/>
</dbReference>
<dbReference type="GO" id="GO:0005524">
    <property type="term" value="F:ATP binding"/>
    <property type="evidence" value="ECO:0007669"/>
    <property type="project" value="UniProtKB-KW"/>
</dbReference>
<dbReference type="InterPro" id="IPR038718">
    <property type="entry name" value="SNF2-like_sf"/>
</dbReference>
<dbReference type="InterPro" id="IPR049730">
    <property type="entry name" value="SNF2/RAD54-like_C"/>
</dbReference>
<dbReference type="GO" id="GO:0007131">
    <property type="term" value="P:reciprocal meiotic recombination"/>
    <property type="evidence" value="ECO:0007669"/>
    <property type="project" value="TreeGrafter"/>
</dbReference>